<dbReference type="CDD" id="cd00087">
    <property type="entry name" value="FReD"/>
    <property type="match status" value="1"/>
</dbReference>
<dbReference type="InterPro" id="IPR014716">
    <property type="entry name" value="Fibrinogen_a/b/g_C_1"/>
</dbReference>
<feature type="region of interest" description="Disordered" evidence="1">
    <location>
        <begin position="213"/>
        <end position="244"/>
    </location>
</feature>
<feature type="transmembrane region" description="Helical" evidence="2">
    <location>
        <begin position="271"/>
        <end position="292"/>
    </location>
</feature>
<dbReference type="STRING" id="7739.C3XYQ0"/>
<dbReference type="PROSITE" id="PS51406">
    <property type="entry name" value="FIBRINOGEN_C_2"/>
    <property type="match status" value="1"/>
</dbReference>
<feature type="compositionally biased region" description="Polar residues" evidence="1">
    <location>
        <begin position="349"/>
        <end position="358"/>
    </location>
</feature>
<gene>
    <name evidence="4" type="ORF">BRAFLDRAFT_91522</name>
</gene>
<dbReference type="InterPro" id="IPR050373">
    <property type="entry name" value="Fibrinogen_C-term_domain"/>
</dbReference>
<keyword evidence="2" id="KW-0472">Membrane</keyword>
<accession>C3XYQ0</accession>
<reference evidence="4" key="1">
    <citation type="journal article" date="2008" name="Nature">
        <title>The amphioxus genome and the evolution of the chordate karyotype.</title>
        <authorList>
            <consortium name="US DOE Joint Genome Institute (JGI-PGF)"/>
            <person name="Putnam N.H."/>
            <person name="Butts T."/>
            <person name="Ferrier D.E.K."/>
            <person name="Furlong R.F."/>
            <person name="Hellsten U."/>
            <person name="Kawashima T."/>
            <person name="Robinson-Rechavi M."/>
            <person name="Shoguchi E."/>
            <person name="Terry A."/>
            <person name="Yu J.-K."/>
            <person name="Benito-Gutierrez E.L."/>
            <person name="Dubchak I."/>
            <person name="Garcia-Fernandez J."/>
            <person name="Gibson-Brown J.J."/>
            <person name="Grigoriev I.V."/>
            <person name="Horton A.C."/>
            <person name="de Jong P.J."/>
            <person name="Jurka J."/>
            <person name="Kapitonov V.V."/>
            <person name="Kohara Y."/>
            <person name="Kuroki Y."/>
            <person name="Lindquist E."/>
            <person name="Lucas S."/>
            <person name="Osoegawa K."/>
            <person name="Pennacchio L.A."/>
            <person name="Salamov A.A."/>
            <person name="Satou Y."/>
            <person name="Sauka-Spengler T."/>
            <person name="Schmutz J."/>
            <person name="Shin-I T."/>
            <person name="Toyoda A."/>
            <person name="Bronner-Fraser M."/>
            <person name="Fujiyama A."/>
            <person name="Holland L.Z."/>
            <person name="Holland P.W.H."/>
            <person name="Satoh N."/>
            <person name="Rokhsar D.S."/>
        </authorList>
    </citation>
    <scope>NUCLEOTIDE SEQUENCE [LARGE SCALE GENOMIC DNA]</scope>
    <source>
        <strain evidence="4">S238N-H82</strain>
        <tissue evidence="4">Testes</tissue>
    </source>
</reference>
<dbReference type="SMART" id="SM00186">
    <property type="entry name" value="FBG"/>
    <property type="match status" value="1"/>
</dbReference>
<feature type="domain" description="Fibrinogen C-terminal" evidence="3">
    <location>
        <begin position="1"/>
        <end position="190"/>
    </location>
</feature>
<dbReference type="SUPFAM" id="SSF56496">
    <property type="entry name" value="Fibrinogen C-terminal domain-like"/>
    <property type="match status" value="1"/>
</dbReference>
<dbReference type="Pfam" id="PF00147">
    <property type="entry name" value="Fibrinogen_C"/>
    <property type="match status" value="1"/>
</dbReference>
<evidence type="ECO:0000259" key="3">
    <source>
        <dbReference type="PROSITE" id="PS51406"/>
    </source>
</evidence>
<feature type="compositionally biased region" description="Polar residues" evidence="1">
    <location>
        <begin position="365"/>
        <end position="377"/>
    </location>
</feature>
<organism>
    <name type="scientific">Branchiostoma floridae</name>
    <name type="common">Florida lancelet</name>
    <name type="synonym">Amphioxus</name>
    <dbReference type="NCBI Taxonomy" id="7739"/>
    <lineage>
        <taxon>Eukaryota</taxon>
        <taxon>Metazoa</taxon>
        <taxon>Chordata</taxon>
        <taxon>Cephalochordata</taxon>
        <taxon>Leptocardii</taxon>
        <taxon>Amphioxiformes</taxon>
        <taxon>Branchiostomatidae</taxon>
        <taxon>Branchiostoma</taxon>
    </lineage>
</organism>
<dbReference type="eggNOG" id="KOG2579">
    <property type="taxonomic scope" value="Eukaryota"/>
</dbReference>
<proteinExistence type="predicted"/>
<feature type="region of interest" description="Disordered" evidence="1">
    <location>
        <begin position="298"/>
        <end position="386"/>
    </location>
</feature>
<keyword evidence="2" id="KW-0812">Transmembrane</keyword>
<dbReference type="EMBL" id="GG666473">
    <property type="protein sequence ID" value="EEN66935.1"/>
    <property type="molecule type" value="Genomic_DNA"/>
</dbReference>
<sequence>MTYGGGGWTVIQKRQRGTPAFDKTWYEYVDGFGSVYTDDFWLGLDRIHQLTSQKAYRLVVILEDWTNIVAHAEYSQFAVGNAASKYTLQIGGYAGTTGDSFTTSNAMAFSTKDQDNDKAAVSCADYNGRGGWWYPTSCGQGTLNGHYLTNCKEDPSNPSAYCDKQGLVWASWRGSKYSLKKSTMMIKPALLIGSTISEITTASTATAAGDDQAKANTSVSTEGEITTPTTGTAAAGDQTKVSTQGKMSTAITGTPAAGDQAKGTSPTLMTVLIPVLAVLVLLAVLCVIVHFVRKKRAAKKPATPNHDYDMVDPGSPDNDEYEMVDTRDSRPPARSPQAQATFPSPPGVSGTQSDSNYQALDPRTMGNTDSEYTSLTTDHAYPDYENSHEYLDLSSQTTNRVTNDSDYENDFEYEDTI</sequence>
<dbReference type="InterPro" id="IPR002181">
    <property type="entry name" value="Fibrinogen_a/b/g_C_dom"/>
</dbReference>
<name>C3XYQ0_BRAFL</name>
<evidence type="ECO:0000256" key="2">
    <source>
        <dbReference type="SAM" id="Phobius"/>
    </source>
</evidence>
<dbReference type="InterPro" id="IPR036056">
    <property type="entry name" value="Fibrinogen-like_C"/>
</dbReference>
<protein>
    <recommendedName>
        <fullName evidence="3">Fibrinogen C-terminal domain-containing protein</fullName>
    </recommendedName>
</protein>
<dbReference type="PANTHER" id="PTHR19143:SF394">
    <property type="entry name" value="ANGIOPOIETIN-RELATED PROTEIN 3-LIKE"/>
    <property type="match status" value="1"/>
</dbReference>
<evidence type="ECO:0000256" key="1">
    <source>
        <dbReference type="SAM" id="MobiDB-lite"/>
    </source>
</evidence>
<dbReference type="InParanoid" id="C3XYQ0"/>
<keyword evidence="2" id="KW-1133">Transmembrane helix</keyword>
<feature type="compositionally biased region" description="Low complexity" evidence="1">
    <location>
        <begin position="221"/>
        <end position="236"/>
    </location>
</feature>
<dbReference type="Gene3D" id="3.90.215.10">
    <property type="entry name" value="Gamma Fibrinogen, chain A, domain 1"/>
    <property type="match status" value="1"/>
</dbReference>
<dbReference type="AlphaFoldDB" id="C3XYQ0"/>
<evidence type="ECO:0000313" key="4">
    <source>
        <dbReference type="EMBL" id="EEN66935.1"/>
    </source>
</evidence>
<dbReference type="PANTHER" id="PTHR19143">
    <property type="entry name" value="FIBRINOGEN/TENASCIN/ANGIOPOEITIN"/>
    <property type="match status" value="1"/>
</dbReference>